<gene>
    <name evidence="2" type="ORF">HS99_0004170</name>
</gene>
<evidence type="ECO:0000313" key="2">
    <source>
        <dbReference type="EMBL" id="OEV37416.1"/>
    </source>
</evidence>
<protein>
    <submittedName>
        <fullName evidence="2">Uncharacterized protein</fullName>
    </submittedName>
</protein>
<dbReference type="EMBL" id="JPRF03000021">
    <property type="protein sequence ID" value="OEV37416.1"/>
    <property type="molecule type" value="Genomic_DNA"/>
</dbReference>
<accession>A0A1E7N9Q0</accession>
<keyword evidence="1" id="KW-0175">Coiled coil</keyword>
<dbReference type="Proteomes" id="UP000037395">
    <property type="component" value="Unassembled WGS sequence"/>
</dbReference>
<dbReference type="AlphaFoldDB" id="A0A1E7N9Q0"/>
<evidence type="ECO:0000256" key="1">
    <source>
        <dbReference type="SAM" id="Coils"/>
    </source>
</evidence>
<sequence>MDRTFLYRHRDLLTQIHAASSEPPGTDGTGPLVSRASLQADLASANDRAGRQAAQIRQLEHKIAELLGEQVWHESGIGAPADIEQLHRRITALEQQLVDLTAQLDERAQELEAARAANRELMTRLNTRSQPAGLVHQAES</sequence>
<reference evidence="2" key="1">
    <citation type="submission" date="2016-08" db="EMBL/GenBank/DDBJ databases">
        <title>Sequencing, Assembly and Comparative Genomics of S. aureofaciens ATCC 10762.</title>
        <authorList>
            <person name="Gradnigo J.S."/>
            <person name="Johnson N."/>
            <person name="Somerville G.A."/>
        </authorList>
    </citation>
    <scope>NUCLEOTIDE SEQUENCE [LARGE SCALE GENOMIC DNA]</scope>
    <source>
        <strain evidence="2">ATCC 10762</strain>
    </source>
</reference>
<proteinExistence type="predicted"/>
<name>A0A1E7N9Q0_KITAU</name>
<comment type="caution">
    <text evidence="2">The sequence shown here is derived from an EMBL/GenBank/DDBJ whole genome shotgun (WGS) entry which is preliminary data.</text>
</comment>
<evidence type="ECO:0000313" key="3">
    <source>
        <dbReference type="Proteomes" id="UP000037395"/>
    </source>
</evidence>
<keyword evidence="3" id="KW-1185">Reference proteome</keyword>
<feature type="coiled-coil region" evidence="1">
    <location>
        <begin position="42"/>
        <end position="124"/>
    </location>
</feature>
<organism evidence="2 3">
    <name type="scientific">Kitasatospora aureofaciens</name>
    <name type="common">Streptomyces aureofaciens</name>
    <dbReference type="NCBI Taxonomy" id="1894"/>
    <lineage>
        <taxon>Bacteria</taxon>
        <taxon>Bacillati</taxon>
        <taxon>Actinomycetota</taxon>
        <taxon>Actinomycetes</taxon>
        <taxon>Kitasatosporales</taxon>
        <taxon>Streptomycetaceae</taxon>
        <taxon>Kitasatospora</taxon>
    </lineage>
</organism>